<proteinExistence type="inferred from homology"/>
<evidence type="ECO:0000313" key="5">
    <source>
        <dbReference type="EMBL" id="KIC96212.1"/>
    </source>
</evidence>
<dbReference type="STRING" id="1349421.OI18_00080"/>
<dbReference type="PANTHER" id="PTHR45688:SF13">
    <property type="entry name" value="ALANINE--GLYOXYLATE AMINOTRANSFERASE 2-LIKE"/>
    <property type="match status" value="1"/>
</dbReference>
<evidence type="ECO:0000259" key="4">
    <source>
        <dbReference type="Pfam" id="PF01636"/>
    </source>
</evidence>
<dbReference type="EMBL" id="JSVC01000001">
    <property type="protein sequence ID" value="KIC96212.1"/>
    <property type="molecule type" value="Genomic_DNA"/>
</dbReference>
<dbReference type="InterPro" id="IPR049704">
    <property type="entry name" value="Aminotrans_3_PPA_site"/>
</dbReference>
<dbReference type="Gene3D" id="3.40.640.10">
    <property type="entry name" value="Type I PLP-dependent aspartate aminotransferase-like (Major domain)"/>
    <property type="match status" value="1"/>
</dbReference>
<accession>A0A0C1L7T7</accession>
<dbReference type="AlphaFoldDB" id="A0A0C1L7T7"/>
<keyword evidence="5" id="KW-0032">Aminotransferase</keyword>
<dbReference type="GO" id="GO:0030170">
    <property type="term" value="F:pyridoxal phosphate binding"/>
    <property type="evidence" value="ECO:0007669"/>
    <property type="project" value="InterPro"/>
</dbReference>
<dbReference type="Pfam" id="PF00202">
    <property type="entry name" value="Aminotran_3"/>
    <property type="match status" value="1"/>
</dbReference>
<dbReference type="Pfam" id="PF01636">
    <property type="entry name" value="APH"/>
    <property type="match status" value="1"/>
</dbReference>
<comment type="cofactor">
    <cofactor evidence="1">
        <name>pyridoxal 5'-phosphate</name>
        <dbReference type="ChEBI" id="CHEBI:597326"/>
    </cofactor>
</comment>
<dbReference type="PROSITE" id="PS00600">
    <property type="entry name" value="AA_TRANSFER_CLASS_3"/>
    <property type="match status" value="1"/>
</dbReference>
<evidence type="ECO:0000313" key="6">
    <source>
        <dbReference type="Proteomes" id="UP000031408"/>
    </source>
</evidence>
<dbReference type="RefSeq" id="WP_039135951.1">
    <property type="nucleotide sequence ID" value="NZ_JSVC01000001.1"/>
</dbReference>
<protein>
    <submittedName>
        <fullName evidence="5">Aminotransferase</fullName>
    </submittedName>
</protein>
<dbReference type="SUPFAM" id="SSF56112">
    <property type="entry name" value="Protein kinase-like (PK-like)"/>
    <property type="match status" value="1"/>
</dbReference>
<dbReference type="InterPro" id="IPR015421">
    <property type="entry name" value="PyrdxlP-dep_Trfase_major"/>
</dbReference>
<dbReference type="InterPro" id="IPR015424">
    <property type="entry name" value="PyrdxlP-dep_Trfase"/>
</dbReference>
<dbReference type="PANTHER" id="PTHR45688">
    <property type="match status" value="1"/>
</dbReference>
<reference evidence="5 6" key="1">
    <citation type="submission" date="2014-11" db="EMBL/GenBank/DDBJ databases">
        <title>Genome sequence of Flavihumibacter solisilvae 3-3.</title>
        <authorList>
            <person name="Zhou G."/>
            <person name="Li M."/>
            <person name="Wang G."/>
        </authorList>
    </citation>
    <scope>NUCLEOTIDE SEQUENCE [LARGE SCALE GENOMIC DNA]</scope>
    <source>
        <strain evidence="5 6">3-3</strain>
    </source>
</reference>
<dbReference type="Proteomes" id="UP000031408">
    <property type="component" value="Unassembled WGS sequence"/>
</dbReference>
<dbReference type="CDD" id="cd00610">
    <property type="entry name" value="OAT_like"/>
    <property type="match status" value="1"/>
</dbReference>
<organism evidence="5 6">
    <name type="scientific">Flavihumibacter solisilvae</name>
    <dbReference type="NCBI Taxonomy" id="1349421"/>
    <lineage>
        <taxon>Bacteria</taxon>
        <taxon>Pseudomonadati</taxon>
        <taxon>Bacteroidota</taxon>
        <taxon>Chitinophagia</taxon>
        <taxon>Chitinophagales</taxon>
        <taxon>Chitinophagaceae</taxon>
        <taxon>Flavihumibacter</taxon>
    </lineage>
</organism>
<dbReference type="OrthoDB" id="730777at2"/>
<dbReference type="GO" id="GO:0008483">
    <property type="term" value="F:transaminase activity"/>
    <property type="evidence" value="ECO:0007669"/>
    <property type="project" value="UniProtKB-KW"/>
</dbReference>
<comment type="similarity">
    <text evidence="2">Belongs to the class-III pyridoxal-phosphate-dependent aminotransferase family.</text>
</comment>
<evidence type="ECO:0000256" key="1">
    <source>
        <dbReference type="ARBA" id="ARBA00001933"/>
    </source>
</evidence>
<keyword evidence="3" id="KW-0663">Pyridoxal phosphate</keyword>
<keyword evidence="5" id="KW-0808">Transferase</keyword>
<comment type="caution">
    <text evidence="5">The sequence shown here is derived from an EMBL/GenBank/DDBJ whole genome shotgun (WGS) entry which is preliminary data.</text>
</comment>
<sequence>MYIAEKEIGDALALHYDLHGSLEPLNGYDEQNLLLTSGNNERYICKISTPEHDRYFLDAQVAITDHLQASPVAAYFQKHIRNRQNEPVTHLEIAGREYYLRVLNYLEGDFMVDLPDHEPALLESIGTVLGKMDASLAGFRHHGMHRHYEWDISNAADVNQFIPSIKNHEQRRIAGYFLLQFEAEVLPVLHKLRKAYIHNDANDYNVLVKNGTISGLIDFGDMVYAPLINNVAVACTYAMLGKEDPVSAAIHVTAAYHQQHALKPAETDLLYYLVAARLCISVCRSANKRESDSDNEHHYITEKPAWQLLEKLVAINPLRMQHTLREACGMEGLINTAQNHEELLEQRKQHIGRNLSISYKKKLKIVRGALQYLYDDEGNTYVDCVNNVSHVGHCHPIVVRATQKQVAILNTNTRYLNDHLVDYAKMLTATLPGKLRVCYFTNSGSEANDLAIRMSRHFTGQKDVIVLDHAYHGTSTTAIEMSPYKFDGKGGFGRMPYIHKAMNPDGFRGPFRNSDPEAGNKYATDIARIVESLKQAGKSPAAFICETLLGVGGQIPLPDGYLKAVYEHVRRAGGLCIADEVQVGFGRVGEKFWGFELQDVEPDIVVLGKPIGNGHPLAAVVVTDEIADAFNNGMEYFNTYGGNPVSMATGKAVLQAIQGEEMQAHALQTGNLLMEALRKLAPRHPLIGDVRGKGLFVGVELVRDRQTLEPAVPEIDLVVERMKDRGFLLSTDGPLHNVLKIKPPLVFNEKNAMDMVTALDETFTELSAGKI</sequence>
<dbReference type="InterPro" id="IPR011009">
    <property type="entry name" value="Kinase-like_dom_sf"/>
</dbReference>
<dbReference type="Gene3D" id="3.90.1150.10">
    <property type="entry name" value="Aspartate Aminotransferase, domain 1"/>
    <property type="match status" value="1"/>
</dbReference>
<dbReference type="InterPro" id="IPR005814">
    <property type="entry name" value="Aminotrans_3"/>
</dbReference>
<evidence type="ECO:0000256" key="2">
    <source>
        <dbReference type="ARBA" id="ARBA00008954"/>
    </source>
</evidence>
<gene>
    <name evidence="5" type="ORF">OI18_00080</name>
</gene>
<evidence type="ECO:0000256" key="3">
    <source>
        <dbReference type="ARBA" id="ARBA00022898"/>
    </source>
</evidence>
<dbReference type="InterPro" id="IPR015422">
    <property type="entry name" value="PyrdxlP-dep_Trfase_small"/>
</dbReference>
<dbReference type="InterPro" id="IPR002575">
    <property type="entry name" value="Aminoglycoside_PTrfase"/>
</dbReference>
<feature type="domain" description="Aminoglycoside phosphotransferase" evidence="4">
    <location>
        <begin position="25"/>
        <end position="257"/>
    </location>
</feature>
<name>A0A0C1L7T7_9BACT</name>
<keyword evidence="6" id="KW-1185">Reference proteome</keyword>
<dbReference type="SUPFAM" id="SSF53383">
    <property type="entry name" value="PLP-dependent transferases"/>
    <property type="match status" value="1"/>
</dbReference>
<dbReference type="Gene3D" id="3.90.1200.10">
    <property type="match status" value="1"/>
</dbReference>